<gene>
    <name evidence="2" type="ORF">C4S77_03460</name>
</gene>
<organism evidence="2 3">
    <name type="scientific">Apibacter adventoris</name>
    <dbReference type="NCBI Taxonomy" id="1679466"/>
    <lineage>
        <taxon>Bacteria</taxon>
        <taxon>Pseudomonadati</taxon>
        <taxon>Bacteroidota</taxon>
        <taxon>Flavobacteriia</taxon>
        <taxon>Flavobacteriales</taxon>
        <taxon>Weeksellaceae</taxon>
        <taxon>Apibacter</taxon>
    </lineage>
</organism>
<dbReference type="PANTHER" id="PTHR11803:SF58">
    <property type="entry name" value="PROTEIN HMF1-RELATED"/>
    <property type="match status" value="1"/>
</dbReference>
<dbReference type="InterPro" id="IPR006175">
    <property type="entry name" value="YjgF/YER057c/UK114"/>
</dbReference>
<reference evidence="2 3" key="1">
    <citation type="submission" date="2018-02" db="EMBL/GenBank/DDBJ databases">
        <title>Genome sequences of Apibacter spp., gut symbionts of Asian honey bees.</title>
        <authorList>
            <person name="Kwong W.K."/>
            <person name="Steele M.I."/>
            <person name="Moran N.A."/>
        </authorList>
    </citation>
    <scope>NUCLEOTIDE SEQUENCE [LARGE SCALE GENOMIC DNA]</scope>
    <source>
        <strain evidence="3">wkB301</strain>
    </source>
</reference>
<dbReference type="FunFam" id="3.30.1330.40:FF:000001">
    <property type="entry name" value="L-PSP family endoribonuclease"/>
    <property type="match status" value="1"/>
</dbReference>
<accession>A0A2S8AF07</accession>
<protein>
    <submittedName>
        <fullName evidence="2">Reactive intermediate/imine deaminase</fullName>
    </submittedName>
</protein>
<dbReference type="GO" id="GO:0005829">
    <property type="term" value="C:cytosol"/>
    <property type="evidence" value="ECO:0007669"/>
    <property type="project" value="TreeGrafter"/>
</dbReference>
<keyword evidence="3" id="KW-1185">Reference proteome</keyword>
<dbReference type="Proteomes" id="UP000238042">
    <property type="component" value="Unassembled WGS sequence"/>
</dbReference>
<name>A0A2S8AF07_9FLAO</name>
<dbReference type="CDD" id="cd00448">
    <property type="entry name" value="YjgF_YER057c_UK114_family"/>
    <property type="match status" value="1"/>
</dbReference>
<dbReference type="NCBIfam" id="TIGR00004">
    <property type="entry name" value="Rid family detoxifying hydrolase"/>
    <property type="match status" value="1"/>
</dbReference>
<dbReference type="EMBL" id="PSZM01000024">
    <property type="protein sequence ID" value="PQL94233.1"/>
    <property type="molecule type" value="Genomic_DNA"/>
</dbReference>
<dbReference type="GO" id="GO:0019239">
    <property type="term" value="F:deaminase activity"/>
    <property type="evidence" value="ECO:0007669"/>
    <property type="project" value="TreeGrafter"/>
</dbReference>
<evidence type="ECO:0000256" key="1">
    <source>
        <dbReference type="ARBA" id="ARBA00010552"/>
    </source>
</evidence>
<dbReference type="Pfam" id="PF01042">
    <property type="entry name" value="Ribonuc_L-PSP"/>
    <property type="match status" value="1"/>
</dbReference>
<evidence type="ECO:0000313" key="3">
    <source>
        <dbReference type="Proteomes" id="UP000238042"/>
    </source>
</evidence>
<dbReference type="OrthoDB" id="9803101at2"/>
<proteinExistence type="inferred from homology"/>
<dbReference type="SUPFAM" id="SSF55298">
    <property type="entry name" value="YjgF-like"/>
    <property type="match status" value="1"/>
</dbReference>
<comment type="caution">
    <text evidence="2">The sequence shown here is derived from an EMBL/GenBank/DDBJ whole genome shotgun (WGS) entry which is preliminary data.</text>
</comment>
<dbReference type="AlphaFoldDB" id="A0A2S8AF07"/>
<comment type="similarity">
    <text evidence="1">Belongs to the RutC family.</text>
</comment>
<evidence type="ECO:0000313" key="2">
    <source>
        <dbReference type="EMBL" id="PQL94233.1"/>
    </source>
</evidence>
<dbReference type="RefSeq" id="WP_105192231.1">
    <property type="nucleotide sequence ID" value="NZ_PSZM01000024.1"/>
</dbReference>
<dbReference type="InterPro" id="IPR006056">
    <property type="entry name" value="RidA"/>
</dbReference>
<dbReference type="InterPro" id="IPR035959">
    <property type="entry name" value="RutC-like_sf"/>
</dbReference>
<dbReference type="PANTHER" id="PTHR11803">
    <property type="entry name" value="2-IMINOBUTANOATE/2-IMINOPROPANOATE DEAMINASE RIDA"/>
    <property type="match status" value="1"/>
</dbReference>
<dbReference type="Gene3D" id="3.30.1330.40">
    <property type="entry name" value="RutC-like"/>
    <property type="match status" value="1"/>
</dbReference>
<sequence length="125" mass="13763">MSKNIINTTKAPAAIGPYSQAIKINNLLFISGQIPVHPSTNEIPTGIEEQTQQVMKNIEAILKKANLTCNNIIKSTIFLTDIKDFGIVNEIYASYFSEIFPARECVQVVALPKNVKIEISVIASE</sequence>